<comment type="caution">
    <text evidence="2">The sequence shown here is derived from an EMBL/GenBank/DDBJ whole genome shotgun (WGS) entry which is preliminary data.</text>
</comment>
<evidence type="ECO:0000256" key="1">
    <source>
        <dbReference type="SAM" id="MobiDB-lite"/>
    </source>
</evidence>
<dbReference type="AlphaFoldDB" id="A0A9W7W6R4"/>
<reference evidence="2 3" key="2">
    <citation type="journal article" date="2021" name="Curr. Genet.">
        <title>Genetic response to nitrogen starvation in the aggressive Eucalyptus foliar pathogen Teratosphaeria destructans.</title>
        <authorList>
            <person name="Havenga M."/>
            <person name="Wingfield B.D."/>
            <person name="Wingfield M.J."/>
            <person name="Dreyer L.L."/>
            <person name="Roets F."/>
            <person name="Aylward J."/>
        </authorList>
    </citation>
    <scope>NUCLEOTIDE SEQUENCE [LARGE SCALE GENOMIC DNA]</scope>
    <source>
        <strain evidence="2">CMW44962</strain>
    </source>
</reference>
<name>A0A9W7W6R4_9PEZI</name>
<proteinExistence type="predicted"/>
<evidence type="ECO:0000313" key="2">
    <source>
        <dbReference type="EMBL" id="KAH9844911.1"/>
    </source>
</evidence>
<feature type="region of interest" description="Disordered" evidence="1">
    <location>
        <begin position="1"/>
        <end position="118"/>
    </location>
</feature>
<organism evidence="2 3">
    <name type="scientific">Teratosphaeria destructans</name>
    <dbReference type="NCBI Taxonomy" id="418781"/>
    <lineage>
        <taxon>Eukaryota</taxon>
        <taxon>Fungi</taxon>
        <taxon>Dikarya</taxon>
        <taxon>Ascomycota</taxon>
        <taxon>Pezizomycotina</taxon>
        <taxon>Dothideomycetes</taxon>
        <taxon>Dothideomycetidae</taxon>
        <taxon>Mycosphaerellales</taxon>
        <taxon>Teratosphaeriaceae</taxon>
        <taxon>Teratosphaeria</taxon>
    </lineage>
</organism>
<dbReference type="Proteomes" id="UP001138500">
    <property type="component" value="Unassembled WGS sequence"/>
</dbReference>
<protein>
    <recommendedName>
        <fullName evidence="4">Histone chaperone domain-containing protein</fullName>
    </recommendedName>
</protein>
<dbReference type="OrthoDB" id="4357148at2759"/>
<evidence type="ECO:0000313" key="3">
    <source>
        <dbReference type="Proteomes" id="UP001138500"/>
    </source>
</evidence>
<keyword evidence="3" id="KW-1185">Reference proteome</keyword>
<gene>
    <name evidence="2" type="ORF">Tdes44962_MAKER07021</name>
</gene>
<sequence length="118" mass="12686">MSDPDTIPQGDAVDNDYTSRPGQKQHIPVQTDEAPIDDPIDPATADSDQQLERDENEAIDTSNIVEGRTRGATKQQSAYREPGDDEGLPGAEDGASRVATTKQTDGAVEAEIQNPPRK</sequence>
<reference evidence="2 3" key="1">
    <citation type="journal article" date="2018" name="IMA Fungus">
        <title>IMA Genome-F 10: Nine draft genome sequences of Claviceps purpurea s.lat., including C. arundinis, C. humidiphila, and C. cf. spartinae, pseudomolecules for the pitch canker pathogen Fusarium circinatum, draft genome of Davidsoniella eucalypti, Grosmannia galeiformis, Quambalaria eucalypti, and Teratosphaeria destructans.</title>
        <authorList>
            <person name="Wingfield B.D."/>
            <person name="Liu M."/>
            <person name="Nguyen H.D."/>
            <person name="Lane F.A."/>
            <person name="Morgan S.W."/>
            <person name="De Vos L."/>
            <person name="Wilken P.M."/>
            <person name="Duong T.A."/>
            <person name="Aylward J."/>
            <person name="Coetzee M.P."/>
            <person name="Dadej K."/>
            <person name="De Beer Z.W."/>
            <person name="Findlay W."/>
            <person name="Havenga M."/>
            <person name="Kolarik M."/>
            <person name="Menzies J.G."/>
            <person name="Naidoo K."/>
            <person name="Pochopski O."/>
            <person name="Shoukouhi P."/>
            <person name="Santana Q.C."/>
            <person name="Seifert K.A."/>
            <person name="Soal N."/>
            <person name="Steenkamp E.T."/>
            <person name="Tatham C.T."/>
            <person name="van der Nest M.A."/>
            <person name="Wingfield M.J."/>
        </authorList>
    </citation>
    <scope>NUCLEOTIDE SEQUENCE [LARGE SCALE GENOMIC DNA]</scope>
    <source>
        <strain evidence="2">CMW44962</strain>
    </source>
</reference>
<evidence type="ECO:0008006" key="4">
    <source>
        <dbReference type="Google" id="ProtNLM"/>
    </source>
</evidence>
<accession>A0A9W7W6R4</accession>
<dbReference type="EMBL" id="RIBY02000202">
    <property type="protein sequence ID" value="KAH9844911.1"/>
    <property type="molecule type" value="Genomic_DNA"/>
</dbReference>